<dbReference type="AlphaFoldDB" id="A0A9N9QIZ5"/>
<dbReference type="Proteomes" id="UP001152799">
    <property type="component" value="Chromosome 1"/>
</dbReference>
<keyword evidence="2" id="KW-1185">Reference proteome</keyword>
<evidence type="ECO:0000313" key="2">
    <source>
        <dbReference type="Proteomes" id="UP001152799"/>
    </source>
</evidence>
<dbReference type="EMBL" id="OU892277">
    <property type="protein sequence ID" value="CAG9759611.1"/>
    <property type="molecule type" value="Genomic_DNA"/>
</dbReference>
<dbReference type="OrthoDB" id="8174264at2759"/>
<evidence type="ECO:0000313" key="1">
    <source>
        <dbReference type="EMBL" id="CAG9759611.1"/>
    </source>
</evidence>
<gene>
    <name evidence="1" type="ORF">CEUTPL_LOCUS358</name>
</gene>
<reference evidence="1" key="1">
    <citation type="submission" date="2022-01" db="EMBL/GenBank/DDBJ databases">
        <authorList>
            <person name="King R."/>
        </authorList>
    </citation>
    <scope>NUCLEOTIDE SEQUENCE</scope>
</reference>
<protein>
    <submittedName>
        <fullName evidence="1">Uncharacterized protein</fullName>
    </submittedName>
</protein>
<proteinExistence type="predicted"/>
<organism evidence="1 2">
    <name type="scientific">Ceutorhynchus assimilis</name>
    <name type="common">cabbage seed weevil</name>
    <dbReference type="NCBI Taxonomy" id="467358"/>
    <lineage>
        <taxon>Eukaryota</taxon>
        <taxon>Metazoa</taxon>
        <taxon>Ecdysozoa</taxon>
        <taxon>Arthropoda</taxon>
        <taxon>Hexapoda</taxon>
        <taxon>Insecta</taxon>
        <taxon>Pterygota</taxon>
        <taxon>Neoptera</taxon>
        <taxon>Endopterygota</taxon>
        <taxon>Coleoptera</taxon>
        <taxon>Polyphaga</taxon>
        <taxon>Cucujiformia</taxon>
        <taxon>Curculionidae</taxon>
        <taxon>Ceutorhynchinae</taxon>
        <taxon>Ceutorhynchus</taxon>
    </lineage>
</organism>
<accession>A0A9N9QIZ5</accession>
<name>A0A9N9QIZ5_9CUCU</name>
<sequence length="215" mass="24832">MAEWWLLSLVRLTYKHNFQPTVSFAVLKIPFTFGKYQPSGKFIMKIRSLSCLVSFFIFTIICMLDKPISTAAQEPIFELPVELVGFPVIIVAVRLSNFVKKLAYSLNPNTYVSKRARRSLTNEEMINMIEAEKRLVSELGDNVCIYPKVCLHHAEKARRTGKQEIQVDWNDVFANYKSSDERQKEFYLLSVFLGDFIASPRFCNQLVKRGRGCKD</sequence>